<protein>
    <submittedName>
        <fullName evidence="2">MbtH family protein</fullName>
    </submittedName>
</protein>
<dbReference type="PANTHER" id="PTHR38444">
    <property type="entry name" value="ENTEROBACTIN BIOSYNTHESIS PROTEIN YBDZ"/>
    <property type="match status" value="1"/>
</dbReference>
<dbReference type="SMART" id="SM00923">
    <property type="entry name" value="MbtH"/>
    <property type="match status" value="1"/>
</dbReference>
<evidence type="ECO:0000313" key="3">
    <source>
        <dbReference type="Proteomes" id="UP000325211"/>
    </source>
</evidence>
<dbReference type="RefSeq" id="WP_150207505.1">
    <property type="nucleotide sequence ID" value="NZ_CP029190.1"/>
</dbReference>
<dbReference type="AlphaFoldDB" id="A0A5P2D277"/>
<organism evidence="2 3">
    <name type="scientific">Streptomyces venezuelae</name>
    <dbReference type="NCBI Taxonomy" id="54571"/>
    <lineage>
        <taxon>Bacteria</taxon>
        <taxon>Bacillati</taxon>
        <taxon>Actinomycetota</taxon>
        <taxon>Actinomycetes</taxon>
        <taxon>Kitasatosporales</taxon>
        <taxon>Streptomycetaceae</taxon>
        <taxon>Streptomyces</taxon>
    </lineage>
</organism>
<dbReference type="Gene3D" id="3.90.820.10">
    <property type="entry name" value="Structural Genomics, Unknown Function 30-nov-00 1gh9 Mol_id"/>
    <property type="match status" value="1"/>
</dbReference>
<dbReference type="SUPFAM" id="SSF160582">
    <property type="entry name" value="MbtH-like"/>
    <property type="match status" value="1"/>
</dbReference>
<dbReference type="EMBL" id="CP029190">
    <property type="protein sequence ID" value="QES48317.1"/>
    <property type="molecule type" value="Genomic_DNA"/>
</dbReference>
<dbReference type="GO" id="GO:0019290">
    <property type="term" value="P:siderophore biosynthetic process"/>
    <property type="evidence" value="ECO:0007669"/>
    <property type="project" value="TreeGrafter"/>
</dbReference>
<name>A0A5P2D277_STRVZ</name>
<evidence type="ECO:0000259" key="1">
    <source>
        <dbReference type="SMART" id="SM00923"/>
    </source>
</evidence>
<dbReference type="GO" id="GO:0005829">
    <property type="term" value="C:cytosol"/>
    <property type="evidence" value="ECO:0007669"/>
    <property type="project" value="TreeGrafter"/>
</dbReference>
<reference evidence="2 3" key="1">
    <citation type="submission" date="2018-05" db="EMBL/GenBank/DDBJ databases">
        <title>Streptomyces venezuelae.</title>
        <authorList>
            <person name="Kim W."/>
            <person name="Lee N."/>
            <person name="Cho B.-K."/>
        </authorList>
    </citation>
    <scope>NUCLEOTIDE SEQUENCE [LARGE SCALE GENOMIC DNA]</scope>
    <source>
        <strain evidence="2 3">ATCC 21782</strain>
    </source>
</reference>
<dbReference type="OrthoDB" id="7584480at2"/>
<dbReference type="InterPro" id="IPR038020">
    <property type="entry name" value="MbtH-like_sf"/>
</dbReference>
<dbReference type="InterPro" id="IPR005153">
    <property type="entry name" value="MbtH-like_dom"/>
</dbReference>
<feature type="domain" description="MbtH-like" evidence="1">
    <location>
        <begin position="4"/>
        <end position="50"/>
    </location>
</feature>
<accession>A0A5P2D277</accession>
<dbReference type="PANTHER" id="PTHR38444:SF1">
    <property type="entry name" value="ENTEROBACTIN BIOSYNTHESIS PROTEIN YBDZ"/>
    <property type="match status" value="1"/>
</dbReference>
<sequence length="77" mass="8412">MASAAAESYWIVVNDEDQYSIWPGDQQIPAGWQSVGDPASKEDCLAWIEENWTDMRPMSLRRALDSDRPAGGVAGAA</sequence>
<dbReference type="Pfam" id="PF03621">
    <property type="entry name" value="MbtH"/>
    <property type="match status" value="1"/>
</dbReference>
<gene>
    <name evidence="2" type="ORF">DEJ50_11285</name>
</gene>
<evidence type="ECO:0000313" key="2">
    <source>
        <dbReference type="EMBL" id="QES48317.1"/>
    </source>
</evidence>
<proteinExistence type="predicted"/>
<dbReference type="InterPro" id="IPR037407">
    <property type="entry name" value="MLP_fam"/>
</dbReference>
<dbReference type="Proteomes" id="UP000325211">
    <property type="component" value="Chromosome"/>
</dbReference>